<evidence type="ECO:0000313" key="2">
    <source>
        <dbReference type="EMBL" id="GLH71031.1"/>
    </source>
</evidence>
<evidence type="ECO:0000313" key="3">
    <source>
        <dbReference type="Proteomes" id="UP001165089"/>
    </source>
</evidence>
<dbReference type="SUPFAM" id="SSF53649">
    <property type="entry name" value="Alkaline phosphatase-like"/>
    <property type="match status" value="1"/>
</dbReference>
<dbReference type="EMBL" id="BSDD01000005">
    <property type="protein sequence ID" value="GLH71031.1"/>
    <property type="molecule type" value="Genomic_DNA"/>
</dbReference>
<sequence length="649" mass="71982">MPLSRRLRLLAPFAAGALVLLLSLLALGAYYQGPSTGLSGFVADGLHNPTAQAFALRLLAREVLPLYLGGGILLWLLTLAWGVLLDRGWAHQWGFGTAFGLTLAAFGWIHLVLWWRVPTTLWVIPVVQHLPFALGLPLLVLVIAGPVAHRAFHHWGRRAWLIVPGWLLLWTLLAQAPLVLGRRVPTDPPGHHPVQALLVGVDALRPDVAESQGMAAWTGTHYPNAYTMVPATRLFYSLLWGGDPAEYSIGNALPSEEELNGQLRYALLDAYKAKGLKVRFYIDDGGTIGLAGRGSGFFDEVAMPAAGWENFVNSNLAVHLPFYASWMDALRVFPSTNPWAGLDAGLREALERGRGADLVMFHTCHLHQPIFLSRSELQDLPRWWTLKPLDLRPVAGLPLVTPSELANTDPRRDPLLAYRIRVRHLLAAWKPLWEGLAKDPDYAQATRVLFSDHGERFYHVTPEFQLQGIHGYDLDPWELRIPFLVAGPGFPNGPGTDRAVDTLELRDALAEKLLGSKPISPSSFGTRPFAAVRYHTIRADFLRPEPEGVHYLSYDSKKIVQGAALLPHGVWVMRYQATLAERQHEVSVARAEGDHLDVYKPLEGGGAHHFSYHGYRLEGVEPITQADFEKVKAQIDAEYLRPVPEVPGK</sequence>
<dbReference type="Gene3D" id="3.40.720.10">
    <property type="entry name" value="Alkaline Phosphatase, subunit A"/>
    <property type="match status" value="1"/>
</dbReference>
<name>A0ABQ5Q9C3_9BACT</name>
<keyword evidence="1" id="KW-1133">Transmembrane helix</keyword>
<gene>
    <name evidence="2" type="ORF">GETHPA_25640</name>
</gene>
<feature type="transmembrane region" description="Helical" evidence="1">
    <location>
        <begin position="66"/>
        <end position="85"/>
    </location>
</feature>
<feature type="transmembrane region" description="Helical" evidence="1">
    <location>
        <begin position="160"/>
        <end position="180"/>
    </location>
</feature>
<feature type="transmembrane region" description="Helical" evidence="1">
    <location>
        <begin position="129"/>
        <end position="148"/>
    </location>
</feature>
<keyword evidence="1" id="KW-0812">Transmembrane</keyword>
<dbReference type="RefSeq" id="WP_285726873.1">
    <property type="nucleotide sequence ID" value="NZ_BSDD01000005.1"/>
</dbReference>
<evidence type="ECO:0000256" key="1">
    <source>
        <dbReference type="SAM" id="Phobius"/>
    </source>
</evidence>
<keyword evidence="3" id="KW-1185">Reference proteome</keyword>
<dbReference type="InterPro" id="IPR017850">
    <property type="entry name" value="Alkaline_phosphatase_core_sf"/>
</dbReference>
<reference evidence="2 3" key="1">
    <citation type="journal article" date="2023" name="Antonie Van Leeuwenhoek">
        <title>Mesoterricola silvestris gen. nov., sp. nov., Mesoterricola sediminis sp. nov., Geothrix oryzae sp. nov., Geothrix edaphica sp. nov., Geothrix rubra sp. nov., and Geothrix limicola sp. nov., six novel members of Acidobacteriota isolated from soils.</title>
        <authorList>
            <person name="Itoh H."/>
            <person name="Sugisawa Y."/>
            <person name="Mise K."/>
            <person name="Xu Z."/>
            <person name="Kuniyasu M."/>
            <person name="Ushijima N."/>
            <person name="Kawano K."/>
            <person name="Kobayashi E."/>
            <person name="Shiratori Y."/>
            <person name="Masuda Y."/>
            <person name="Senoo K."/>
        </authorList>
    </citation>
    <scope>NUCLEOTIDE SEQUENCE [LARGE SCALE GENOMIC DNA]</scope>
    <source>
        <strain evidence="2 3">Red803</strain>
    </source>
</reference>
<feature type="transmembrane region" description="Helical" evidence="1">
    <location>
        <begin position="97"/>
        <end position="117"/>
    </location>
</feature>
<accession>A0ABQ5Q9C3</accession>
<keyword evidence="1" id="KW-0472">Membrane</keyword>
<protein>
    <recommendedName>
        <fullName evidence="4">Sulfatase N-terminal domain-containing protein</fullName>
    </recommendedName>
</protein>
<comment type="caution">
    <text evidence="2">The sequence shown here is derived from an EMBL/GenBank/DDBJ whole genome shotgun (WGS) entry which is preliminary data.</text>
</comment>
<organism evidence="2 3">
    <name type="scientific">Geothrix rubra</name>
    <dbReference type="NCBI Taxonomy" id="2927977"/>
    <lineage>
        <taxon>Bacteria</taxon>
        <taxon>Pseudomonadati</taxon>
        <taxon>Acidobacteriota</taxon>
        <taxon>Holophagae</taxon>
        <taxon>Holophagales</taxon>
        <taxon>Holophagaceae</taxon>
        <taxon>Geothrix</taxon>
    </lineage>
</organism>
<evidence type="ECO:0008006" key="4">
    <source>
        <dbReference type="Google" id="ProtNLM"/>
    </source>
</evidence>
<proteinExistence type="predicted"/>
<dbReference type="Proteomes" id="UP001165089">
    <property type="component" value="Unassembled WGS sequence"/>
</dbReference>